<sequence length="167" mass="18655">MSEKSAERATEKVPWDHVELTVGEVAARSGVAVSALHFYERQGLITSRRTPGNQRRYRRDVLRRVAFIRVSQRVGVPLARIAEALRTLPDDRTPNVRDWERLSTAWRADLDARIEQLERLRDDLTDCIGCGCLSLSRCVLANPHDSLGDDGPGPRRLLVGTGAGDDL</sequence>
<dbReference type="Pfam" id="PF00376">
    <property type="entry name" value="MerR"/>
    <property type="match status" value="1"/>
</dbReference>
<dbReference type="PRINTS" id="PR00040">
    <property type="entry name" value="HTHMERR"/>
</dbReference>
<evidence type="ECO:0000256" key="2">
    <source>
        <dbReference type="ARBA" id="ARBA00022723"/>
    </source>
</evidence>
<reference evidence="9 10" key="1">
    <citation type="submission" date="2022-02" db="EMBL/GenBank/DDBJ databases">
        <title>The car tank lid bacteriome: a reservoir of bacteria with potential in bioremediation of fuel.</title>
        <authorList>
            <person name="Vidal-Verdu A."/>
            <person name="Gomez-Martinez D."/>
            <person name="Latorre-Perez A."/>
            <person name="Pereto J."/>
            <person name="Porcar M."/>
        </authorList>
    </citation>
    <scope>NUCLEOTIDE SEQUENCE [LARGE SCALE GENOMIC DNA]</scope>
    <source>
        <strain evidence="9 10">4D.3</strain>
    </source>
</reference>
<keyword evidence="4" id="KW-0411">Iron-sulfur</keyword>
<feature type="domain" description="HTH merR-type" evidence="8">
    <location>
        <begin position="19"/>
        <end position="87"/>
    </location>
</feature>
<dbReference type="SUPFAM" id="SSF46955">
    <property type="entry name" value="Putative DNA-binding domain"/>
    <property type="match status" value="1"/>
</dbReference>
<gene>
    <name evidence="9" type="primary">soxR</name>
    <name evidence="9" type="ORF">M1843_07270</name>
</gene>
<keyword evidence="7" id="KW-0804">Transcription</keyword>
<evidence type="ECO:0000256" key="5">
    <source>
        <dbReference type="ARBA" id="ARBA00023015"/>
    </source>
</evidence>
<protein>
    <submittedName>
        <fullName evidence="9">Redox-sensitive transcriptional activator SoxR</fullName>
    </submittedName>
</protein>
<dbReference type="Proteomes" id="UP001651050">
    <property type="component" value="Unassembled WGS sequence"/>
</dbReference>
<dbReference type="PANTHER" id="PTHR30204:SF0">
    <property type="entry name" value="REDOX-SENSITIVE TRANSCRIPTIONAL ACTIVATOR SOXR"/>
    <property type="match status" value="1"/>
</dbReference>
<dbReference type="InterPro" id="IPR010211">
    <property type="entry name" value="Redox-sen_tscrpt-act_SoxR"/>
</dbReference>
<comment type="caution">
    <text evidence="9">The sequence shown here is derived from an EMBL/GenBank/DDBJ whole genome shotgun (WGS) entry which is preliminary data.</text>
</comment>
<dbReference type="InterPro" id="IPR000551">
    <property type="entry name" value="MerR-type_HTH_dom"/>
</dbReference>
<evidence type="ECO:0000313" key="10">
    <source>
        <dbReference type="Proteomes" id="UP001651050"/>
    </source>
</evidence>
<evidence type="ECO:0000256" key="4">
    <source>
        <dbReference type="ARBA" id="ARBA00023014"/>
    </source>
</evidence>
<dbReference type="InterPro" id="IPR015358">
    <property type="entry name" value="Tscrpt_reg_MerR_DNA-bd"/>
</dbReference>
<evidence type="ECO:0000256" key="1">
    <source>
        <dbReference type="ARBA" id="ARBA00022714"/>
    </source>
</evidence>
<dbReference type="InterPro" id="IPR047057">
    <property type="entry name" value="MerR_fam"/>
</dbReference>
<keyword evidence="6" id="KW-0238">DNA-binding</keyword>
<dbReference type="RefSeq" id="WP_416343386.1">
    <property type="nucleotide sequence ID" value="NZ_JALQCY010000002.1"/>
</dbReference>
<dbReference type="CDD" id="cd01110">
    <property type="entry name" value="HTH_SoxR"/>
    <property type="match status" value="1"/>
</dbReference>
<dbReference type="NCBIfam" id="TIGR01950">
    <property type="entry name" value="SoxR"/>
    <property type="match status" value="1"/>
</dbReference>
<evidence type="ECO:0000256" key="6">
    <source>
        <dbReference type="ARBA" id="ARBA00023125"/>
    </source>
</evidence>
<evidence type="ECO:0000259" key="8">
    <source>
        <dbReference type="PROSITE" id="PS50937"/>
    </source>
</evidence>
<proteinExistence type="predicted"/>
<keyword evidence="1" id="KW-0001">2Fe-2S</keyword>
<dbReference type="InterPro" id="IPR009061">
    <property type="entry name" value="DNA-bd_dom_put_sf"/>
</dbReference>
<evidence type="ECO:0000256" key="3">
    <source>
        <dbReference type="ARBA" id="ARBA00023004"/>
    </source>
</evidence>
<dbReference type="Pfam" id="PF09278">
    <property type="entry name" value="MerR-DNA-bind"/>
    <property type="match status" value="1"/>
</dbReference>
<name>A0ABT0J207_9MICO</name>
<keyword evidence="3" id="KW-0408">Iron</keyword>
<accession>A0ABT0J207</accession>
<evidence type="ECO:0000313" key="9">
    <source>
        <dbReference type="EMBL" id="MCK9793540.1"/>
    </source>
</evidence>
<dbReference type="Gene3D" id="1.10.1660.10">
    <property type="match status" value="1"/>
</dbReference>
<dbReference type="PANTHER" id="PTHR30204">
    <property type="entry name" value="REDOX-CYCLING DRUG-SENSING TRANSCRIPTIONAL ACTIVATOR SOXR"/>
    <property type="match status" value="1"/>
</dbReference>
<organism evidence="9 10">
    <name type="scientific">Isoptericola peretonis</name>
    <dbReference type="NCBI Taxonomy" id="2918523"/>
    <lineage>
        <taxon>Bacteria</taxon>
        <taxon>Bacillati</taxon>
        <taxon>Actinomycetota</taxon>
        <taxon>Actinomycetes</taxon>
        <taxon>Micrococcales</taxon>
        <taxon>Promicromonosporaceae</taxon>
        <taxon>Isoptericola</taxon>
    </lineage>
</organism>
<dbReference type="PROSITE" id="PS50937">
    <property type="entry name" value="HTH_MERR_2"/>
    <property type="match status" value="1"/>
</dbReference>
<evidence type="ECO:0000256" key="7">
    <source>
        <dbReference type="ARBA" id="ARBA00023163"/>
    </source>
</evidence>
<keyword evidence="2" id="KW-0479">Metal-binding</keyword>
<dbReference type="PROSITE" id="PS00552">
    <property type="entry name" value="HTH_MERR_1"/>
    <property type="match status" value="1"/>
</dbReference>
<keyword evidence="5" id="KW-0805">Transcription regulation</keyword>
<keyword evidence="10" id="KW-1185">Reference proteome</keyword>
<dbReference type="SMART" id="SM00422">
    <property type="entry name" value="HTH_MERR"/>
    <property type="match status" value="1"/>
</dbReference>
<dbReference type="EMBL" id="JALQCY010000002">
    <property type="protein sequence ID" value="MCK9793540.1"/>
    <property type="molecule type" value="Genomic_DNA"/>
</dbReference>